<protein>
    <submittedName>
        <fullName evidence="1">Uncharacterized protein</fullName>
    </submittedName>
</protein>
<accession>A0AA90NBH8</accession>
<evidence type="ECO:0000313" key="2">
    <source>
        <dbReference type="Proteomes" id="UP001178281"/>
    </source>
</evidence>
<name>A0AA90NBH8_9ACTN</name>
<sequence>MEFIWIAFLAVVVAALIIGWQRSKKTAVGTAPAGPGLEDGVLTLSGVSPRPLEADQKGQAFVTVSGSIAGPTTAPTAVYRQLVVDFSQRWPEVGDQWPVYYKVGKVDSSWQLGSLTPPPDSAGPPEQYPG</sequence>
<dbReference type="Proteomes" id="UP001178281">
    <property type="component" value="Unassembled WGS sequence"/>
</dbReference>
<gene>
    <name evidence="1" type="ORF">Q7X28_15035</name>
</gene>
<evidence type="ECO:0000313" key="1">
    <source>
        <dbReference type="EMBL" id="MDP0399241.1"/>
    </source>
</evidence>
<proteinExistence type="predicted"/>
<reference evidence="1" key="1">
    <citation type="submission" date="2023-08" db="EMBL/GenBank/DDBJ databases">
        <title>The draft genome of Tsukamurella strandjordii strain 050030.</title>
        <authorList>
            <person name="Zhao F."/>
            <person name="Feng Y."/>
            <person name="Zong Z."/>
        </authorList>
    </citation>
    <scope>NUCLEOTIDE SEQUENCE</scope>
    <source>
        <strain evidence="1">050030</strain>
    </source>
</reference>
<dbReference type="AlphaFoldDB" id="A0AA90NBH8"/>
<dbReference type="RefSeq" id="WP_220656168.1">
    <property type="nucleotide sequence ID" value="NZ_BAAAII010000002.1"/>
</dbReference>
<dbReference type="EMBL" id="JAUTIX010000005">
    <property type="protein sequence ID" value="MDP0399241.1"/>
    <property type="molecule type" value="Genomic_DNA"/>
</dbReference>
<organism evidence="1 2">
    <name type="scientific">Tsukamurella strandjordii</name>
    <dbReference type="NCBI Taxonomy" id="147577"/>
    <lineage>
        <taxon>Bacteria</taxon>
        <taxon>Bacillati</taxon>
        <taxon>Actinomycetota</taxon>
        <taxon>Actinomycetes</taxon>
        <taxon>Mycobacteriales</taxon>
        <taxon>Tsukamurellaceae</taxon>
        <taxon>Tsukamurella</taxon>
    </lineage>
</organism>
<keyword evidence="2" id="KW-1185">Reference proteome</keyword>
<comment type="caution">
    <text evidence="1">The sequence shown here is derived from an EMBL/GenBank/DDBJ whole genome shotgun (WGS) entry which is preliminary data.</text>
</comment>